<dbReference type="Pfam" id="PF00172">
    <property type="entry name" value="Zn_clus"/>
    <property type="match status" value="1"/>
</dbReference>
<dbReference type="CDD" id="cd00067">
    <property type="entry name" value="GAL4"/>
    <property type="match status" value="1"/>
</dbReference>
<gene>
    <name evidence="3" type="ORF">M441DRAFT_146436</name>
</gene>
<evidence type="ECO:0000256" key="1">
    <source>
        <dbReference type="ARBA" id="ARBA00023242"/>
    </source>
</evidence>
<protein>
    <recommendedName>
        <fullName evidence="2">Zn(2)-C6 fungal-type domain-containing protein</fullName>
    </recommendedName>
</protein>
<feature type="domain" description="Zn(2)-C6 fungal-type" evidence="2">
    <location>
        <begin position="8"/>
        <end position="38"/>
    </location>
</feature>
<dbReference type="STRING" id="1042311.A0A2T3YZT8"/>
<dbReference type="InterPro" id="IPR021858">
    <property type="entry name" value="Fun_TF"/>
</dbReference>
<evidence type="ECO:0000313" key="4">
    <source>
        <dbReference type="Proteomes" id="UP000240493"/>
    </source>
</evidence>
<dbReference type="EMBL" id="KZ679266">
    <property type="protein sequence ID" value="PTB38065.1"/>
    <property type="molecule type" value="Genomic_DNA"/>
</dbReference>
<dbReference type="InterPro" id="IPR036864">
    <property type="entry name" value="Zn2-C6_fun-type_DNA-bd_sf"/>
</dbReference>
<dbReference type="PANTHER" id="PTHR37540:SF5">
    <property type="entry name" value="TRANSCRIPTION FACTOR DOMAIN-CONTAINING PROTEIN"/>
    <property type="match status" value="1"/>
</dbReference>
<dbReference type="Gene3D" id="4.10.240.10">
    <property type="entry name" value="Zn(2)-C6 fungal-type DNA-binding domain"/>
    <property type="match status" value="1"/>
</dbReference>
<proteinExistence type="predicted"/>
<dbReference type="Proteomes" id="UP000240493">
    <property type="component" value="Unassembled WGS sequence"/>
</dbReference>
<dbReference type="PROSITE" id="PS50048">
    <property type="entry name" value="ZN2_CY6_FUNGAL_2"/>
    <property type="match status" value="1"/>
</dbReference>
<dbReference type="PANTHER" id="PTHR37540">
    <property type="entry name" value="TRANSCRIPTION FACTOR (ACR-2), PUTATIVE-RELATED-RELATED"/>
    <property type="match status" value="1"/>
</dbReference>
<keyword evidence="1" id="KW-0539">Nucleus</keyword>
<dbReference type="Pfam" id="PF11951">
    <property type="entry name" value="Fungal_trans_2"/>
    <property type="match status" value="1"/>
</dbReference>
<keyword evidence="4" id="KW-1185">Reference proteome</keyword>
<accession>A0A2T3YZT8</accession>
<evidence type="ECO:0000313" key="3">
    <source>
        <dbReference type="EMBL" id="PTB38065.1"/>
    </source>
</evidence>
<dbReference type="OrthoDB" id="5376287at2759"/>
<dbReference type="InterPro" id="IPR001138">
    <property type="entry name" value="Zn2Cys6_DnaBD"/>
</dbReference>
<reference evidence="3 4" key="1">
    <citation type="submission" date="2016-07" db="EMBL/GenBank/DDBJ databases">
        <title>Multiple horizontal gene transfer events from other fungi enriched the ability of initially mycotrophic Trichoderma (Ascomycota) to feed on dead plant biomass.</title>
        <authorList>
            <consortium name="DOE Joint Genome Institute"/>
            <person name="Aerts A."/>
            <person name="Atanasova L."/>
            <person name="Chenthamara K."/>
            <person name="Zhang J."/>
            <person name="Grujic M."/>
            <person name="Henrissat B."/>
            <person name="Kuo A."/>
            <person name="Salamov A."/>
            <person name="Lipzen A."/>
            <person name="Labutti K."/>
            <person name="Barry K."/>
            <person name="Miao Y."/>
            <person name="Rahimi M.J."/>
            <person name="Shen Q."/>
            <person name="Grigoriev I.V."/>
            <person name="Kubicek C.P."/>
            <person name="Druzhinina I.S."/>
        </authorList>
    </citation>
    <scope>NUCLEOTIDE SEQUENCE [LARGE SCALE GENOMIC DNA]</scope>
    <source>
        <strain evidence="3 4">CBS 433.97</strain>
    </source>
</reference>
<dbReference type="SMART" id="SM00066">
    <property type="entry name" value="GAL4"/>
    <property type="match status" value="1"/>
</dbReference>
<dbReference type="GO" id="GO:0000981">
    <property type="term" value="F:DNA-binding transcription factor activity, RNA polymerase II-specific"/>
    <property type="evidence" value="ECO:0007669"/>
    <property type="project" value="InterPro"/>
</dbReference>
<dbReference type="SUPFAM" id="SSF57701">
    <property type="entry name" value="Zn2/Cys6 DNA-binding domain"/>
    <property type="match status" value="1"/>
</dbReference>
<evidence type="ECO:0000259" key="2">
    <source>
        <dbReference type="PROSITE" id="PS50048"/>
    </source>
</evidence>
<dbReference type="GO" id="GO:0008270">
    <property type="term" value="F:zinc ion binding"/>
    <property type="evidence" value="ECO:0007669"/>
    <property type="project" value="InterPro"/>
</dbReference>
<name>A0A2T3YZT8_TRIA4</name>
<organism evidence="3 4">
    <name type="scientific">Trichoderma asperellum (strain ATCC 204424 / CBS 433.97 / NBRC 101777)</name>
    <dbReference type="NCBI Taxonomy" id="1042311"/>
    <lineage>
        <taxon>Eukaryota</taxon>
        <taxon>Fungi</taxon>
        <taxon>Dikarya</taxon>
        <taxon>Ascomycota</taxon>
        <taxon>Pezizomycotina</taxon>
        <taxon>Sordariomycetes</taxon>
        <taxon>Hypocreomycetidae</taxon>
        <taxon>Hypocreales</taxon>
        <taxon>Hypocreaceae</taxon>
        <taxon>Trichoderma</taxon>
    </lineage>
</organism>
<dbReference type="PROSITE" id="PS00463">
    <property type="entry name" value="ZN2_CY6_FUNGAL_1"/>
    <property type="match status" value="1"/>
</dbReference>
<dbReference type="AlphaFoldDB" id="A0A2T3YZT8"/>
<sequence>MRTTLRRSCNACAKAKLGCDLRVPQCSRCVKRKSKCVYANSPLNSPLDATALSVVPQEREIISRTSENPGLLINPATASFDPFDSYPSTRLPRLHVQRLIHRFLSSIAFQYYPLDLNIESNPFIVSWWPLALADQALFHVSLQTASLYEELQAQKGFPISDLLMVDSIALVRRRIEDSSLAFQDETIDSVVTLAAIEHGKGNIEASKTHIDGVKRMVTFRGGINEVKRRSPLTARMVSWVSMLVMGAPQFPAKDDFGHGDGISPIPQWQLVSADAEAPDGIFDDLNINPALGSILSRLRTIFQDPRHSNLTNTALHDLTCYVIHRLLLLPPLIDENPMHSAASECLRYAAALYMLIIHGTTYYSHAGLAHILIFQLRYNLTVLAGTNYMYEPHIIWALSVGMVSTIGREGHQWFLEQTSTVSETLNLTTWEDVLMRLHSILWIRVPQEELFRQTWKEVFEFVTKRGQQVPLFSSQSPN</sequence>